<dbReference type="RefSeq" id="WP_076004649.1">
    <property type="nucleotide sequence ID" value="NZ_CP018258.1"/>
</dbReference>
<name>A0A1P8F9F3_9CHLR</name>
<dbReference type="Gene3D" id="2.60.120.1140">
    <property type="entry name" value="Protein of unknown function DUF192"/>
    <property type="match status" value="1"/>
</dbReference>
<dbReference type="Pfam" id="PF08401">
    <property type="entry name" value="ArdcN"/>
    <property type="match status" value="1"/>
</dbReference>
<dbReference type="Proteomes" id="UP000185934">
    <property type="component" value="Chromosome"/>
</dbReference>
<keyword evidence="4" id="KW-1185">Reference proteome</keyword>
<evidence type="ECO:0000256" key="1">
    <source>
        <dbReference type="SAM" id="MobiDB-lite"/>
    </source>
</evidence>
<feature type="domain" description="N-terminal" evidence="2">
    <location>
        <begin position="205"/>
        <end position="328"/>
    </location>
</feature>
<organism evidence="3 4">
    <name type="scientific">Dehalogenimonas formicexedens</name>
    <dbReference type="NCBI Taxonomy" id="1839801"/>
    <lineage>
        <taxon>Bacteria</taxon>
        <taxon>Bacillati</taxon>
        <taxon>Chloroflexota</taxon>
        <taxon>Dehalococcoidia</taxon>
        <taxon>Dehalococcoidales</taxon>
        <taxon>Dehalococcoidaceae</taxon>
        <taxon>Dehalogenimonas</taxon>
    </lineage>
</organism>
<dbReference type="Pfam" id="PF02643">
    <property type="entry name" value="DUF192"/>
    <property type="match status" value="1"/>
</dbReference>
<dbReference type="STRING" id="1839801.Dform_01743"/>
<dbReference type="GO" id="GO:0003697">
    <property type="term" value="F:single-stranded DNA binding"/>
    <property type="evidence" value="ECO:0007669"/>
    <property type="project" value="InterPro"/>
</dbReference>
<dbReference type="InterPro" id="IPR038695">
    <property type="entry name" value="Saro_0823-like_sf"/>
</dbReference>
<evidence type="ECO:0000259" key="2">
    <source>
        <dbReference type="Pfam" id="PF08401"/>
    </source>
</evidence>
<dbReference type="AlphaFoldDB" id="A0A1P8F9F3"/>
<feature type="compositionally biased region" description="Basic and acidic residues" evidence="1">
    <location>
        <begin position="301"/>
        <end position="312"/>
    </location>
</feature>
<sequence length="491" mass="54287">MAGQVRLTIGDKEWLAEVAATPWELTQGLGGLPALEPRTGMLFDLGSPRVIEVTTAPMFFPLDIAFLSDTFTVTEVYRNVPPGYLVTSTSPARYFIEVNAGDLEGIEVGDIASVNWLDLAEMPAATPDWVTTIASLGGWLAVGAVMVGLSQHLAETVFVNPEPELLLATGSASSKCEIVYPRNYDLVSWVGSPVPDYSFSIEPEAKERRIDEVLKKLKEGVEGIQGSEHFRNFLLTMSKFHDYSIGNLILIAAQKPDATRVGGFNTWKDLYRWVKKGEKGIAILAPCLPSKSAKMTEPAGAEDKKKEGEEEEKREMIRPIYFKVVYVFDVSQTEGKPLPEFEVPVLTGEANEELFESILHLAKIQGVFVGFEHRPHQDPAIKGYFSGKEIWVRPEESRAQQLKTLIHEVAHYYSEGVFHIPRRDAETIAESAAFAVGAHFGFDSGTRSFPYVALWAQDKKVLEQNLAAIRQVTTRIIEGLESLAKKLAGVA</sequence>
<proteinExistence type="predicted"/>
<protein>
    <recommendedName>
        <fullName evidence="2">N-terminal domain-containing protein</fullName>
    </recommendedName>
</protein>
<accession>A0A1P8F9F3</accession>
<dbReference type="EMBL" id="CP018258">
    <property type="protein sequence ID" value="APV45062.1"/>
    <property type="molecule type" value="Genomic_DNA"/>
</dbReference>
<feature type="region of interest" description="Disordered" evidence="1">
    <location>
        <begin position="293"/>
        <end position="312"/>
    </location>
</feature>
<gene>
    <name evidence="3" type="ORF">Dform_01743</name>
</gene>
<reference evidence="4" key="1">
    <citation type="submission" date="2016-11" db="EMBL/GenBank/DDBJ databases">
        <title>Dehalogenimonas formicexedens sp. nov., a chlorinated alkane respiring bacterium isolated from contaminated groundwater.</title>
        <authorList>
            <person name="Key T.A."/>
            <person name="Bowman K.S."/>
            <person name="Lee I."/>
            <person name="Chun J."/>
            <person name="Albuquerque L."/>
            <person name="da Costa M.S."/>
            <person name="Rainey F.A."/>
            <person name="Moe W.M."/>
        </authorList>
    </citation>
    <scope>NUCLEOTIDE SEQUENCE [LARGE SCALE GENOMIC DNA]</scope>
    <source>
        <strain evidence="4">NSZ-14</strain>
    </source>
</reference>
<dbReference type="KEGG" id="dfo:Dform_01743"/>
<dbReference type="InterPro" id="IPR003795">
    <property type="entry name" value="DUF192"/>
</dbReference>
<evidence type="ECO:0000313" key="4">
    <source>
        <dbReference type="Proteomes" id="UP000185934"/>
    </source>
</evidence>
<evidence type="ECO:0000313" key="3">
    <source>
        <dbReference type="EMBL" id="APV45062.1"/>
    </source>
</evidence>
<dbReference type="OrthoDB" id="9803716at2"/>
<dbReference type="InterPro" id="IPR013610">
    <property type="entry name" value="ArdC_N"/>
</dbReference>